<feature type="transmembrane region" description="Helical" evidence="1">
    <location>
        <begin position="51"/>
        <end position="70"/>
    </location>
</feature>
<dbReference type="PANTHER" id="PTHR35307">
    <property type="entry name" value="PROTEIN, PUTATIVE-RELATED"/>
    <property type="match status" value="1"/>
</dbReference>
<evidence type="ECO:0000256" key="1">
    <source>
        <dbReference type="SAM" id="Phobius"/>
    </source>
</evidence>
<organism evidence="2 3">
    <name type="scientific">Helianthus annuus</name>
    <name type="common">Common sunflower</name>
    <dbReference type="NCBI Taxonomy" id="4232"/>
    <lineage>
        <taxon>Eukaryota</taxon>
        <taxon>Viridiplantae</taxon>
        <taxon>Streptophyta</taxon>
        <taxon>Embryophyta</taxon>
        <taxon>Tracheophyta</taxon>
        <taxon>Spermatophyta</taxon>
        <taxon>Magnoliopsida</taxon>
        <taxon>eudicotyledons</taxon>
        <taxon>Gunneridae</taxon>
        <taxon>Pentapetalae</taxon>
        <taxon>asterids</taxon>
        <taxon>campanulids</taxon>
        <taxon>Asterales</taxon>
        <taxon>Asteraceae</taxon>
        <taxon>Asteroideae</taxon>
        <taxon>Heliantheae alliance</taxon>
        <taxon>Heliantheae</taxon>
        <taxon>Helianthus</taxon>
    </lineage>
</organism>
<dbReference type="InParanoid" id="A0A251RSM9"/>
<sequence length="784" mass="88444">MGYNSTDGYLEILDELSDDQYSLPEDMINSLLGYVKSIYRSDSQNNYAKPMLWIGMYIAIASLVCILAMVADLLHGLRSRKLWFPCRFFRINAAYLSLIAIAMKLPVDLSGSMPGNVDQAGKLGSMAFMCTMMANLLPCLGTMDSNELLSNITALGILVITLVANVIIQIQTGVVSYSENARILELVAPKYDVKSLGVRKHRNAILAWIYVNLLLVLLIVHVCSCLAILKSKKIIQSRYEERHERASKDIQPSSEELTVDKLQKHVRNHWIMAGSGSPEFITACFRTTSASGVICVLVTVLHTLTISWTIKSGWGKDDFDSDYSWSMKVILIVQFIGVVIGTIAPLARCFATLSFQVSSDIISKYFKVFEVEGYWTSKLYEWRRASIKLPFRSRPKLEVVTESLKRIILRPCMELQEGVVVLCKIISLVPFVFMICIVYCKCCLKWLVKADNFDENKDLRQYVLPLENEMELADRTLDRLSKSVNRLIEKGEKARPQDLEILIKNSDSGLKGVAKFDHIDHHRVPSLLSKVQDQEFWSLPVVSLTTIAISLLEKESNEVKSLLKSVWEGLRYVTLVEESLNVTDDNVSLQKEADTLWKEVLYDQKWLGIDIPFSKEKSAKHFVECLGRDVGDSPDPAKTAQKIVEWFRDTSKNIDKIKGGMDDDPIHRSVCANSMYHITKTILLTYEANVDDSVSRKNLFDSLSSMIADIIAACLTNLPQVIKKKCHNSAIEKWEGSVKDAALLLGETKEIIKTLYEDHGKIISGMNPSDLPFINKWRAHLGNP</sequence>
<accession>A0A251RSM9</accession>
<dbReference type="OMA" id="MSMEHEK"/>
<dbReference type="PANTHER" id="PTHR35307:SF6">
    <property type="entry name" value="TRANSMEMBRANE PROTEIN"/>
    <property type="match status" value="1"/>
</dbReference>
<feature type="transmembrane region" description="Helical" evidence="1">
    <location>
        <begin position="419"/>
        <end position="439"/>
    </location>
</feature>
<protein>
    <submittedName>
        <fullName evidence="2">Uncharacterized protein</fullName>
    </submittedName>
</protein>
<reference evidence="3" key="1">
    <citation type="journal article" date="2017" name="Nature">
        <title>The sunflower genome provides insights into oil metabolism, flowering and Asterid evolution.</title>
        <authorList>
            <person name="Badouin H."/>
            <person name="Gouzy J."/>
            <person name="Grassa C.J."/>
            <person name="Murat F."/>
            <person name="Staton S.E."/>
            <person name="Cottret L."/>
            <person name="Lelandais-Briere C."/>
            <person name="Owens G.L."/>
            <person name="Carrere S."/>
            <person name="Mayjonade B."/>
            <person name="Legrand L."/>
            <person name="Gill N."/>
            <person name="Kane N.C."/>
            <person name="Bowers J.E."/>
            <person name="Hubner S."/>
            <person name="Bellec A."/>
            <person name="Berard A."/>
            <person name="Berges H."/>
            <person name="Blanchet N."/>
            <person name="Boniface M.C."/>
            <person name="Brunel D."/>
            <person name="Catrice O."/>
            <person name="Chaidir N."/>
            <person name="Claudel C."/>
            <person name="Donnadieu C."/>
            <person name="Faraut T."/>
            <person name="Fievet G."/>
            <person name="Helmstetter N."/>
            <person name="King M."/>
            <person name="Knapp S.J."/>
            <person name="Lai Z."/>
            <person name="Le Paslier M.C."/>
            <person name="Lippi Y."/>
            <person name="Lorenzon L."/>
            <person name="Mandel J.R."/>
            <person name="Marage G."/>
            <person name="Marchand G."/>
            <person name="Marquand E."/>
            <person name="Bret-Mestries E."/>
            <person name="Morien E."/>
            <person name="Nambeesan S."/>
            <person name="Nguyen T."/>
            <person name="Pegot-Espagnet P."/>
            <person name="Pouilly N."/>
            <person name="Raftis F."/>
            <person name="Sallet E."/>
            <person name="Schiex T."/>
            <person name="Thomas J."/>
            <person name="Vandecasteele C."/>
            <person name="Vares D."/>
            <person name="Vear F."/>
            <person name="Vautrin S."/>
            <person name="Crespi M."/>
            <person name="Mangin B."/>
            <person name="Burke J.M."/>
            <person name="Salse J."/>
            <person name="Munos S."/>
            <person name="Vincourt P."/>
            <person name="Rieseberg L.H."/>
            <person name="Langlade N.B."/>
        </authorList>
    </citation>
    <scope>NUCLEOTIDE SEQUENCE [LARGE SCALE GENOMIC DNA]</scope>
    <source>
        <strain evidence="3">cv. SF193</strain>
    </source>
</reference>
<dbReference type="OrthoDB" id="1915303at2759"/>
<feature type="transmembrane region" description="Helical" evidence="1">
    <location>
        <begin position="290"/>
        <end position="310"/>
    </location>
</feature>
<keyword evidence="1" id="KW-1133">Transmembrane helix</keyword>
<proteinExistence type="predicted"/>
<keyword evidence="3" id="KW-1185">Reference proteome</keyword>
<name>A0A251RSM9_HELAN</name>
<feature type="transmembrane region" description="Helical" evidence="1">
    <location>
        <begin position="330"/>
        <end position="351"/>
    </location>
</feature>
<feature type="transmembrane region" description="Helical" evidence="1">
    <location>
        <begin position="205"/>
        <end position="229"/>
    </location>
</feature>
<dbReference type="AlphaFoldDB" id="A0A251RSM9"/>
<dbReference type="Proteomes" id="UP000215914">
    <property type="component" value="Chromosome 17"/>
</dbReference>
<keyword evidence="1" id="KW-0472">Membrane</keyword>
<feature type="transmembrane region" description="Helical" evidence="1">
    <location>
        <begin position="82"/>
        <end position="103"/>
    </location>
</feature>
<feature type="transmembrane region" description="Helical" evidence="1">
    <location>
        <begin position="148"/>
        <end position="168"/>
    </location>
</feature>
<evidence type="ECO:0000313" key="2">
    <source>
        <dbReference type="EMBL" id="OTF87425.1"/>
    </source>
</evidence>
<gene>
    <name evidence="2" type="ORF">HannXRQ_Chr17g0561651</name>
</gene>
<feature type="transmembrane region" description="Helical" evidence="1">
    <location>
        <begin position="123"/>
        <end position="141"/>
    </location>
</feature>
<evidence type="ECO:0000313" key="3">
    <source>
        <dbReference type="Proteomes" id="UP000215914"/>
    </source>
</evidence>
<keyword evidence="1" id="KW-0812">Transmembrane</keyword>
<dbReference type="EMBL" id="CM007906">
    <property type="protein sequence ID" value="OTF87425.1"/>
    <property type="molecule type" value="Genomic_DNA"/>
</dbReference>